<feature type="transmembrane region" description="Helical" evidence="9">
    <location>
        <begin position="181"/>
        <end position="205"/>
    </location>
</feature>
<evidence type="ECO:0000256" key="3">
    <source>
        <dbReference type="ARBA" id="ARBA00022475"/>
    </source>
</evidence>
<evidence type="ECO:0000256" key="4">
    <source>
        <dbReference type="ARBA" id="ARBA00022679"/>
    </source>
</evidence>
<keyword evidence="7 9" id="KW-0472">Membrane</keyword>
<dbReference type="InterPro" id="IPR036526">
    <property type="entry name" value="C-N_Hydrolase_sf"/>
</dbReference>
<evidence type="ECO:0000256" key="9">
    <source>
        <dbReference type="HAMAP-Rule" id="MF_01148"/>
    </source>
</evidence>
<comment type="catalytic activity">
    <reaction evidence="9">
        <text>N-terminal S-1,2-diacyl-sn-glyceryl-L-cysteinyl-[lipoprotein] + a glycerophospholipid = N-acyl-S-1,2-diacyl-sn-glyceryl-L-cysteinyl-[lipoprotein] + a 2-acyl-sn-glycero-3-phospholipid + H(+)</text>
        <dbReference type="Rhea" id="RHEA:48228"/>
        <dbReference type="Rhea" id="RHEA-COMP:14681"/>
        <dbReference type="Rhea" id="RHEA-COMP:14684"/>
        <dbReference type="ChEBI" id="CHEBI:15378"/>
        <dbReference type="ChEBI" id="CHEBI:136912"/>
        <dbReference type="ChEBI" id="CHEBI:140656"/>
        <dbReference type="ChEBI" id="CHEBI:140657"/>
        <dbReference type="ChEBI" id="CHEBI:140660"/>
        <dbReference type="EC" id="2.3.1.269"/>
    </reaction>
</comment>
<evidence type="ECO:0000256" key="2">
    <source>
        <dbReference type="ARBA" id="ARBA00010065"/>
    </source>
</evidence>
<dbReference type="PROSITE" id="PS50263">
    <property type="entry name" value="CN_HYDROLASE"/>
    <property type="match status" value="1"/>
</dbReference>
<feature type="domain" description="CN hydrolase" evidence="10">
    <location>
        <begin position="265"/>
        <end position="507"/>
    </location>
</feature>
<dbReference type="CDD" id="cd07571">
    <property type="entry name" value="ALP_N-acyl_transferase"/>
    <property type="match status" value="1"/>
</dbReference>
<dbReference type="InterPro" id="IPR045378">
    <property type="entry name" value="LNT_N"/>
</dbReference>
<evidence type="ECO:0000256" key="5">
    <source>
        <dbReference type="ARBA" id="ARBA00022692"/>
    </source>
</evidence>
<dbReference type="InterPro" id="IPR004563">
    <property type="entry name" value="Apolipo_AcylTrfase"/>
</dbReference>
<dbReference type="NCBIfam" id="TIGR00546">
    <property type="entry name" value="lnt"/>
    <property type="match status" value="1"/>
</dbReference>
<keyword evidence="12" id="KW-1185">Reference proteome</keyword>
<feature type="transmembrane region" description="Helical" evidence="9">
    <location>
        <begin position="93"/>
        <end position="117"/>
    </location>
</feature>
<dbReference type="SUPFAM" id="SSF56317">
    <property type="entry name" value="Carbon-nitrogen hydrolase"/>
    <property type="match status" value="1"/>
</dbReference>
<sequence length="553" mass="61600">MTRLAHVHLYHRIGRLLVFLFLPVVGYLQAYALASPTDGSTTWWLQVLALAGFFLTLDASRTVWSAARRAWWFATCWLVSVFWWLYISMHVYAGLNLAMTVLAIVALAAFLGLYYAVAGALYWKMRVRGYWGSAMMFGACWTLAELARGQWLTGFPWGAIGYAHVDGPLAWLARYVGVYGVGYVAAFLSVLVAFSIISIIAYIFGRFISVARLPLSGIRVASAFVWLGAVAAALWWGQSWQQRQFDQFDARLHQPPHLSVTLALLQGNIPQEEKFMPGKGIPDALSWYGQQLLTSEAQLVIAPETAIALLKTDLPPGYWRRIEGHFRQGAGQAMLTGIPLGNFEDGYTNSVVGVQPGNADYVYSKSHLVPFGEFIPPLFRWFTDLMNIPLGDFDRGTLAQPSFQWRGERFAPNICYEDLFGEELARRFATPAEAPTVLVNFSNIGWFGDGVAIDQHLHISRMRTLELERPMVRATNTGATAVIDHRGVVQAMAPRATRHVLHASVTGVGQDGHLDSITPFARWSSAFGLLPAWLATLTLLVIAGMFWKRVTQY</sequence>
<dbReference type="RefSeq" id="WP_073353590.1">
    <property type="nucleotide sequence ID" value="NZ_FQUZ01000002.1"/>
</dbReference>
<gene>
    <name evidence="9" type="primary">lnt</name>
    <name evidence="11" type="ORF">SAMN02745117_00190</name>
</gene>
<comment type="function">
    <text evidence="9">Catalyzes the phospholipid dependent N-acylation of the N-terminal cysteine of apolipoprotein, the last step in lipoprotein maturation.</text>
</comment>
<dbReference type="PANTHER" id="PTHR38686">
    <property type="entry name" value="APOLIPOPROTEIN N-ACYLTRANSFERASE"/>
    <property type="match status" value="1"/>
</dbReference>
<dbReference type="GO" id="GO:0016410">
    <property type="term" value="F:N-acyltransferase activity"/>
    <property type="evidence" value="ECO:0007669"/>
    <property type="project" value="UniProtKB-UniRule"/>
</dbReference>
<dbReference type="EMBL" id="FQUZ01000002">
    <property type="protein sequence ID" value="SHE37819.1"/>
    <property type="molecule type" value="Genomic_DNA"/>
</dbReference>
<dbReference type="Proteomes" id="UP000184327">
    <property type="component" value="Unassembled WGS sequence"/>
</dbReference>
<dbReference type="UniPathway" id="UPA00666"/>
<evidence type="ECO:0000256" key="7">
    <source>
        <dbReference type="ARBA" id="ARBA00023136"/>
    </source>
</evidence>
<evidence type="ECO:0000313" key="11">
    <source>
        <dbReference type="EMBL" id="SHE37819.1"/>
    </source>
</evidence>
<dbReference type="GO" id="GO:0005886">
    <property type="term" value="C:plasma membrane"/>
    <property type="evidence" value="ECO:0007669"/>
    <property type="project" value="UniProtKB-SubCell"/>
</dbReference>
<comment type="pathway">
    <text evidence="9">Protein modification; lipoprotein biosynthesis (N-acyl transfer).</text>
</comment>
<dbReference type="HAMAP" id="MF_01148">
    <property type="entry name" value="Lnt"/>
    <property type="match status" value="1"/>
</dbReference>
<dbReference type="InterPro" id="IPR003010">
    <property type="entry name" value="C-N_Hydrolase"/>
</dbReference>
<keyword evidence="4 9" id="KW-0808">Transferase</keyword>
<evidence type="ECO:0000259" key="10">
    <source>
        <dbReference type="PROSITE" id="PS50263"/>
    </source>
</evidence>
<dbReference type="Gene3D" id="3.60.110.10">
    <property type="entry name" value="Carbon-nitrogen hydrolase"/>
    <property type="match status" value="1"/>
</dbReference>
<feature type="transmembrane region" description="Helical" evidence="9">
    <location>
        <begin position="217"/>
        <end position="237"/>
    </location>
</feature>
<evidence type="ECO:0000313" key="12">
    <source>
        <dbReference type="Proteomes" id="UP000184327"/>
    </source>
</evidence>
<keyword evidence="8 9" id="KW-0012">Acyltransferase</keyword>
<organism evidence="11 12">
    <name type="scientific">Lampropedia hyalina DSM 16112</name>
    <dbReference type="NCBI Taxonomy" id="1122156"/>
    <lineage>
        <taxon>Bacteria</taxon>
        <taxon>Pseudomonadati</taxon>
        <taxon>Pseudomonadota</taxon>
        <taxon>Betaproteobacteria</taxon>
        <taxon>Burkholderiales</taxon>
        <taxon>Comamonadaceae</taxon>
        <taxon>Lampropedia</taxon>
    </lineage>
</organism>
<dbReference type="Pfam" id="PF00795">
    <property type="entry name" value="CN_hydrolase"/>
    <property type="match status" value="1"/>
</dbReference>
<accession>A0A1M4T038</accession>
<dbReference type="AlphaFoldDB" id="A0A1M4T038"/>
<comment type="subcellular location">
    <subcellularLocation>
        <location evidence="1 9">Cell membrane</location>
        <topology evidence="1 9">Multi-pass membrane protein</topology>
    </subcellularLocation>
</comment>
<feature type="transmembrane region" description="Helical" evidence="9">
    <location>
        <begin position="43"/>
        <end position="63"/>
    </location>
</feature>
<dbReference type="OrthoDB" id="9804277at2"/>
<feature type="transmembrane region" description="Helical" evidence="9">
    <location>
        <begin position="12"/>
        <end position="31"/>
    </location>
</feature>
<dbReference type="GO" id="GO:0042158">
    <property type="term" value="P:lipoprotein biosynthetic process"/>
    <property type="evidence" value="ECO:0007669"/>
    <property type="project" value="UniProtKB-UniRule"/>
</dbReference>
<keyword evidence="5 9" id="KW-0812">Transmembrane</keyword>
<proteinExistence type="inferred from homology"/>
<feature type="transmembrane region" description="Helical" evidence="9">
    <location>
        <begin position="70"/>
        <end position="87"/>
    </location>
</feature>
<feature type="transmembrane region" description="Helical" evidence="9">
    <location>
        <begin position="526"/>
        <end position="547"/>
    </location>
</feature>
<evidence type="ECO:0000256" key="6">
    <source>
        <dbReference type="ARBA" id="ARBA00022989"/>
    </source>
</evidence>
<evidence type="ECO:0000256" key="1">
    <source>
        <dbReference type="ARBA" id="ARBA00004651"/>
    </source>
</evidence>
<keyword evidence="3 9" id="KW-1003">Cell membrane</keyword>
<dbReference type="PANTHER" id="PTHR38686:SF1">
    <property type="entry name" value="APOLIPOPROTEIN N-ACYLTRANSFERASE"/>
    <property type="match status" value="1"/>
</dbReference>
<reference evidence="11 12" key="1">
    <citation type="submission" date="2016-11" db="EMBL/GenBank/DDBJ databases">
        <authorList>
            <person name="Jaros S."/>
            <person name="Januszkiewicz K."/>
            <person name="Wedrychowicz H."/>
        </authorList>
    </citation>
    <scope>NUCLEOTIDE SEQUENCE [LARGE SCALE GENOMIC DNA]</scope>
    <source>
        <strain evidence="11 12">DSM 16112</strain>
    </source>
</reference>
<protein>
    <recommendedName>
        <fullName evidence="9">Apolipoprotein N-acyltransferase</fullName>
        <shortName evidence="9">ALP N-acyltransferase</shortName>
        <ecNumber evidence="9">2.3.1.269</ecNumber>
    </recommendedName>
</protein>
<dbReference type="STRING" id="1122156.SAMN02745117_00190"/>
<keyword evidence="11" id="KW-0449">Lipoprotein</keyword>
<dbReference type="Pfam" id="PF20154">
    <property type="entry name" value="LNT_N"/>
    <property type="match status" value="1"/>
</dbReference>
<comment type="similarity">
    <text evidence="2 9">Belongs to the CN hydrolase family. Apolipoprotein N-acyltransferase subfamily.</text>
</comment>
<keyword evidence="6 9" id="KW-1133">Transmembrane helix</keyword>
<dbReference type="EC" id="2.3.1.269" evidence="9"/>
<evidence type="ECO:0000256" key="8">
    <source>
        <dbReference type="ARBA" id="ARBA00023315"/>
    </source>
</evidence>
<name>A0A1M4T038_9BURK</name>